<evidence type="ECO:0000313" key="1">
    <source>
        <dbReference type="EMBL" id="SDX15291.1"/>
    </source>
</evidence>
<evidence type="ECO:0000313" key="2">
    <source>
        <dbReference type="Proteomes" id="UP000182379"/>
    </source>
</evidence>
<dbReference type="AlphaFoldDB" id="A0A1H2ZD33"/>
<name>A0A1H2ZD33_ACIFE</name>
<dbReference type="RefSeq" id="WP_074707337.1">
    <property type="nucleotide sequence ID" value="NZ_CALAKB010000017.1"/>
</dbReference>
<sequence>MNETSKRAEQAVELKHTTDVHTNCAQAVLLAYQDKLGKTTEELRALGSAFGGGMGGMEATCGALTGAAVVLGLLDKSGREPKQVMNEILQGFKEKAGATLCKDLKGVETGRMLCSCDDCVRLAVLGLEKHLG</sequence>
<reference evidence="1 2" key="1">
    <citation type="submission" date="2016-10" db="EMBL/GenBank/DDBJ databases">
        <authorList>
            <person name="Varghese N."/>
            <person name="Submissions S."/>
        </authorList>
    </citation>
    <scope>NUCLEOTIDE SEQUENCE [LARGE SCALE GENOMIC DNA]</scope>
    <source>
        <strain evidence="1 2">WCC6</strain>
    </source>
</reference>
<dbReference type="NCBIfam" id="TIGR01909">
    <property type="entry name" value="C_GCAxxG_C_C"/>
    <property type="match status" value="1"/>
</dbReference>
<proteinExistence type="predicted"/>
<dbReference type="InterPro" id="IPR010181">
    <property type="entry name" value="CGCAxxGCC_motif"/>
</dbReference>
<dbReference type="EMBL" id="FNOP01000014">
    <property type="protein sequence ID" value="SDX15291.1"/>
    <property type="molecule type" value="Genomic_DNA"/>
</dbReference>
<protein>
    <submittedName>
        <fullName evidence="1">C_GCAxxG_C_C family probable redox protein</fullName>
    </submittedName>
</protein>
<dbReference type="Pfam" id="PF09719">
    <property type="entry name" value="C_GCAxxG_C_C"/>
    <property type="match status" value="1"/>
</dbReference>
<accession>A0A1H2ZD33</accession>
<gene>
    <name evidence="1" type="ORF">SAMN05216495_11446</name>
</gene>
<comment type="caution">
    <text evidence="1">The sequence shown here is derived from an EMBL/GenBank/DDBJ whole genome shotgun (WGS) entry which is preliminary data.</text>
</comment>
<dbReference type="Proteomes" id="UP000182379">
    <property type="component" value="Unassembled WGS sequence"/>
</dbReference>
<organism evidence="1 2">
    <name type="scientific">Acidaminococcus fermentans</name>
    <dbReference type="NCBI Taxonomy" id="905"/>
    <lineage>
        <taxon>Bacteria</taxon>
        <taxon>Bacillati</taxon>
        <taxon>Bacillota</taxon>
        <taxon>Negativicutes</taxon>
        <taxon>Acidaminococcales</taxon>
        <taxon>Acidaminococcaceae</taxon>
        <taxon>Acidaminococcus</taxon>
    </lineage>
</organism>